<dbReference type="OrthoDB" id="1650670at2"/>
<dbReference type="InterPro" id="IPR018771">
    <property type="entry name" value="PocR_dom"/>
</dbReference>
<evidence type="ECO:0000256" key="3">
    <source>
        <dbReference type="ARBA" id="ARBA00023163"/>
    </source>
</evidence>
<protein>
    <submittedName>
        <fullName evidence="5">Transcriptional regulator, AraC family</fullName>
    </submittedName>
</protein>
<dbReference type="InterPro" id="IPR009057">
    <property type="entry name" value="Homeodomain-like_sf"/>
</dbReference>
<evidence type="ECO:0000259" key="4">
    <source>
        <dbReference type="PROSITE" id="PS01124"/>
    </source>
</evidence>
<proteinExistence type="predicted"/>
<dbReference type="SUPFAM" id="SSF46689">
    <property type="entry name" value="Homeodomain-like"/>
    <property type="match status" value="1"/>
</dbReference>
<keyword evidence="2" id="KW-0238">DNA-binding</keyword>
<dbReference type="PANTHER" id="PTHR43280:SF2">
    <property type="entry name" value="HTH-TYPE TRANSCRIPTIONAL REGULATOR EXSA"/>
    <property type="match status" value="1"/>
</dbReference>
<evidence type="ECO:0000313" key="6">
    <source>
        <dbReference type="Proteomes" id="UP000034076"/>
    </source>
</evidence>
<dbReference type="PROSITE" id="PS01124">
    <property type="entry name" value="HTH_ARAC_FAMILY_2"/>
    <property type="match status" value="1"/>
</dbReference>
<evidence type="ECO:0000313" key="5">
    <source>
        <dbReference type="EMBL" id="KKI51779.1"/>
    </source>
</evidence>
<evidence type="ECO:0000256" key="1">
    <source>
        <dbReference type="ARBA" id="ARBA00023015"/>
    </source>
</evidence>
<feature type="domain" description="HTH araC/xylS-type" evidence="4">
    <location>
        <begin position="178"/>
        <end position="276"/>
    </location>
</feature>
<dbReference type="RefSeq" id="WP_046442663.1">
    <property type="nucleotide sequence ID" value="NZ_LAYJ01000067.1"/>
</dbReference>
<dbReference type="GO" id="GO:0043565">
    <property type="term" value="F:sequence-specific DNA binding"/>
    <property type="evidence" value="ECO:0007669"/>
    <property type="project" value="InterPro"/>
</dbReference>
<accession>A0A0M2NGV9</accession>
<comment type="caution">
    <text evidence="5">The sequence shown here is derived from an EMBL/GenBank/DDBJ whole genome shotgun (WGS) entry which is preliminary data.</text>
</comment>
<dbReference type="PRINTS" id="PR00032">
    <property type="entry name" value="HTHARAC"/>
</dbReference>
<dbReference type="PROSITE" id="PS00041">
    <property type="entry name" value="HTH_ARAC_FAMILY_1"/>
    <property type="match status" value="1"/>
</dbReference>
<dbReference type="InterPro" id="IPR018060">
    <property type="entry name" value="HTH_AraC"/>
</dbReference>
<keyword evidence="1" id="KW-0805">Transcription regulation</keyword>
<dbReference type="AlphaFoldDB" id="A0A0M2NGV9"/>
<dbReference type="GO" id="GO:0003700">
    <property type="term" value="F:DNA-binding transcription factor activity"/>
    <property type="evidence" value="ECO:0007669"/>
    <property type="project" value="InterPro"/>
</dbReference>
<reference evidence="5 6" key="1">
    <citation type="submission" date="2015-04" db="EMBL/GenBank/DDBJ databases">
        <title>Draft genome sequence of bacteremic isolate Catabacter hongkongensis type strain HKU16T.</title>
        <authorList>
            <person name="Lau S.K."/>
            <person name="Teng J.L."/>
            <person name="Huang Y."/>
            <person name="Curreem S.O."/>
            <person name="Tsui S.K."/>
            <person name="Woo P.C."/>
        </authorList>
    </citation>
    <scope>NUCLEOTIDE SEQUENCE [LARGE SCALE GENOMIC DNA]</scope>
    <source>
        <strain evidence="5 6">HKU16</strain>
    </source>
</reference>
<gene>
    <name evidence="5" type="ORF">CHK_0715</name>
</gene>
<dbReference type="Gene3D" id="1.10.10.60">
    <property type="entry name" value="Homeodomain-like"/>
    <property type="match status" value="2"/>
</dbReference>
<dbReference type="SMART" id="SM00342">
    <property type="entry name" value="HTH_ARAC"/>
    <property type="match status" value="1"/>
</dbReference>
<dbReference type="InterPro" id="IPR020449">
    <property type="entry name" value="Tscrpt_reg_AraC-type_HTH"/>
</dbReference>
<name>A0A0M2NGV9_9FIRM</name>
<dbReference type="PANTHER" id="PTHR43280">
    <property type="entry name" value="ARAC-FAMILY TRANSCRIPTIONAL REGULATOR"/>
    <property type="match status" value="1"/>
</dbReference>
<dbReference type="Proteomes" id="UP000034076">
    <property type="component" value="Unassembled WGS sequence"/>
</dbReference>
<organism evidence="5 6">
    <name type="scientific">Christensenella hongkongensis</name>
    <dbReference type="NCBI Taxonomy" id="270498"/>
    <lineage>
        <taxon>Bacteria</taxon>
        <taxon>Bacillati</taxon>
        <taxon>Bacillota</taxon>
        <taxon>Clostridia</taxon>
        <taxon>Christensenellales</taxon>
        <taxon>Christensenellaceae</taxon>
        <taxon>Christensenella</taxon>
    </lineage>
</organism>
<dbReference type="Pfam" id="PF12833">
    <property type="entry name" value="HTH_18"/>
    <property type="match status" value="1"/>
</dbReference>
<keyword evidence="6" id="KW-1185">Reference proteome</keyword>
<dbReference type="Pfam" id="PF10114">
    <property type="entry name" value="PocR"/>
    <property type="match status" value="1"/>
</dbReference>
<evidence type="ECO:0000256" key="2">
    <source>
        <dbReference type="ARBA" id="ARBA00023125"/>
    </source>
</evidence>
<keyword evidence="3" id="KW-0804">Transcription</keyword>
<sequence length="278" mass="32092">MALTIETEKLIGFLQHFYTITGLRISLFDLDFNELISVGEPNEICYRIKESSQGAQRCRECDISAQLYIKESNDENYIYNCHCGLVDAIAPITDDDMIIGYMMVGQCLSKDITIEEAWENTSRICSAFTDISDLKKAFFELPQLTKEQIRASVYLMNACASYVRLKNYVKPRHNDLFTAIKEYIYENLSGDLSSEILSSELLIPRNALFKIVKNETGMTLGQYIQYCRLEYAKKLLKNTEDTIAQISEQCGISDFNYFSRLFKRQYGVSPREYRKNPD</sequence>
<dbReference type="EMBL" id="LAYJ01000067">
    <property type="protein sequence ID" value="KKI51779.1"/>
    <property type="molecule type" value="Genomic_DNA"/>
</dbReference>
<dbReference type="STRING" id="270498.CHK_0715"/>
<dbReference type="InterPro" id="IPR018062">
    <property type="entry name" value="HTH_AraC-typ_CS"/>
</dbReference>